<evidence type="ECO:0000313" key="1">
    <source>
        <dbReference type="EMBL" id="OAF68172.1"/>
    </source>
</evidence>
<name>A0A177B359_9BILA</name>
<dbReference type="Gene3D" id="3.70.10.10">
    <property type="match status" value="1"/>
</dbReference>
<dbReference type="EMBL" id="LWCA01000500">
    <property type="protein sequence ID" value="OAF68172.1"/>
    <property type="molecule type" value="Genomic_DNA"/>
</dbReference>
<dbReference type="Proteomes" id="UP000078046">
    <property type="component" value="Unassembled WGS sequence"/>
</dbReference>
<dbReference type="GO" id="GO:0006281">
    <property type="term" value="P:DNA repair"/>
    <property type="evidence" value="ECO:0007669"/>
    <property type="project" value="TreeGrafter"/>
</dbReference>
<dbReference type="InterPro" id="IPR007268">
    <property type="entry name" value="Rad9/Ddc1"/>
</dbReference>
<dbReference type="PANTHER" id="PTHR15237">
    <property type="entry name" value="DNA REPAIR PROTEIN RAD9"/>
    <property type="match status" value="1"/>
</dbReference>
<dbReference type="PANTHER" id="PTHR15237:SF0">
    <property type="entry name" value="CELL CYCLE CHECKPOINT CONTROL PROTEIN"/>
    <property type="match status" value="1"/>
</dbReference>
<proteinExistence type="predicted"/>
<keyword evidence="2" id="KW-1185">Reference proteome</keyword>
<dbReference type="GO" id="GO:0030896">
    <property type="term" value="C:checkpoint clamp complex"/>
    <property type="evidence" value="ECO:0007669"/>
    <property type="project" value="InterPro"/>
</dbReference>
<dbReference type="OrthoDB" id="60092at2759"/>
<protein>
    <submittedName>
        <fullName evidence="1">DNA repair protein rad9</fullName>
    </submittedName>
</protein>
<gene>
    <name evidence="1" type="ORF">A3Q56_04107</name>
</gene>
<dbReference type="GO" id="GO:0071479">
    <property type="term" value="P:cellular response to ionizing radiation"/>
    <property type="evidence" value="ECO:0007669"/>
    <property type="project" value="TreeGrafter"/>
</dbReference>
<evidence type="ECO:0000313" key="2">
    <source>
        <dbReference type="Proteomes" id="UP000078046"/>
    </source>
</evidence>
<organism evidence="1 2">
    <name type="scientific">Intoshia linei</name>
    <dbReference type="NCBI Taxonomy" id="1819745"/>
    <lineage>
        <taxon>Eukaryota</taxon>
        <taxon>Metazoa</taxon>
        <taxon>Spiralia</taxon>
        <taxon>Lophotrochozoa</taxon>
        <taxon>Mesozoa</taxon>
        <taxon>Orthonectida</taxon>
        <taxon>Rhopaluridae</taxon>
        <taxon>Intoshia</taxon>
    </lineage>
</organism>
<dbReference type="GO" id="GO:0031573">
    <property type="term" value="P:mitotic intra-S DNA damage checkpoint signaling"/>
    <property type="evidence" value="ECO:0007669"/>
    <property type="project" value="TreeGrafter"/>
</dbReference>
<dbReference type="GO" id="GO:0000076">
    <property type="term" value="P:DNA replication checkpoint signaling"/>
    <property type="evidence" value="ECO:0007669"/>
    <property type="project" value="TreeGrafter"/>
</dbReference>
<reference evidence="1 2" key="1">
    <citation type="submission" date="2016-04" db="EMBL/GenBank/DDBJ databases">
        <title>The genome of Intoshia linei affirms orthonectids as highly simplified spiralians.</title>
        <authorList>
            <person name="Mikhailov K.V."/>
            <person name="Slusarev G.S."/>
            <person name="Nikitin M.A."/>
            <person name="Logacheva M.D."/>
            <person name="Penin A."/>
            <person name="Aleoshin V."/>
            <person name="Panchin Y.V."/>
        </authorList>
    </citation>
    <scope>NUCLEOTIDE SEQUENCE [LARGE SCALE GENOMIC DNA]</scope>
    <source>
        <strain evidence="1">Intl2013</strain>
        <tissue evidence="1">Whole animal</tissue>
    </source>
</reference>
<dbReference type="SUPFAM" id="SSF55979">
    <property type="entry name" value="DNA clamp"/>
    <property type="match status" value="1"/>
</dbReference>
<accession>A0A177B359</accession>
<dbReference type="AlphaFoldDB" id="A0A177B359"/>
<comment type="caution">
    <text evidence="1">The sequence shown here is derived from an EMBL/GenBank/DDBJ whole genome shotgun (WGS) entry which is preliminary data.</text>
</comment>
<dbReference type="InterPro" id="IPR046938">
    <property type="entry name" value="DNA_clamp_sf"/>
</dbReference>
<sequence length="296" mass="34740">MTNVFVLRENLKVEKKLDFSKCISSLSKINQELFIEFTPETFHLRTISESKLGYCSFNFSKNFFSEYECTCPINLKLNIKIVNTIFRNSSYSGNDVCCNFQLDTFDSNLMICFDFPSKGFTKRYKLVYTETNTIKANFNKNESFLLFIVNAKMFLETFLHVNKNDKQILIQMTQNSFILKNYFNRDLIKNVRSVAILKKDKFDYFNSDKSINLTCYLREIKVVSTGNCLKEDVEISIEQECFNEELNSTFSDDVEIKEPQPKKSKNIFESIFSDDSLSSQENMNDTKNFQYYIDSE</sequence>
<dbReference type="Pfam" id="PF04139">
    <property type="entry name" value="Rad9"/>
    <property type="match status" value="1"/>
</dbReference>